<evidence type="ECO:0000313" key="2">
    <source>
        <dbReference type="EMBL" id="NJC34079.1"/>
    </source>
</evidence>
<feature type="domain" description="Bacterial Pleckstrin homology" evidence="1">
    <location>
        <begin position="4"/>
        <end position="118"/>
    </location>
</feature>
<sequence length="123" mass="13351">MGLFTSTEVDAASIQSDFAGILLPDEQVLVAFKAIRDTVFLTSHRFVLVDVQGLTGSKVSVQSVPYRSIIRFSVETAGTFDLDSDLSIWVSGSATPLTVKVSRAADPQRIQRLLAEHVLGSRK</sequence>
<accession>A0ABX0XL55</accession>
<gene>
    <name evidence="2" type="ORF">GGR88_001553</name>
</gene>
<organism evidence="2 3">
    <name type="scientific">Sphingomonas jejuensis</name>
    <dbReference type="NCBI Taxonomy" id="904715"/>
    <lineage>
        <taxon>Bacteria</taxon>
        <taxon>Pseudomonadati</taxon>
        <taxon>Pseudomonadota</taxon>
        <taxon>Alphaproteobacteria</taxon>
        <taxon>Sphingomonadales</taxon>
        <taxon>Sphingomonadaceae</taxon>
        <taxon>Sphingomonas</taxon>
    </lineage>
</organism>
<dbReference type="InterPro" id="IPR012544">
    <property type="entry name" value="PHb"/>
</dbReference>
<evidence type="ECO:0000259" key="1">
    <source>
        <dbReference type="Pfam" id="PF08000"/>
    </source>
</evidence>
<dbReference type="SUPFAM" id="SSF50729">
    <property type="entry name" value="PH domain-like"/>
    <property type="match status" value="1"/>
</dbReference>
<dbReference type="Pfam" id="PF08000">
    <property type="entry name" value="bPH_1"/>
    <property type="match status" value="1"/>
</dbReference>
<name>A0ABX0XL55_9SPHN</name>
<dbReference type="PANTHER" id="PTHR35796">
    <property type="entry name" value="HYPOTHETICAL CYTOSOLIC PROTEIN"/>
    <property type="match status" value="1"/>
</dbReference>
<evidence type="ECO:0000313" key="3">
    <source>
        <dbReference type="Proteomes" id="UP000734218"/>
    </source>
</evidence>
<protein>
    <recommendedName>
        <fullName evidence="1">Bacterial Pleckstrin homology domain-containing protein</fullName>
    </recommendedName>
</protein>
<proteinExistence type="predicted"/>
<dbReference type="Proteomes" id="UP000734218">
    <property type="component" value="Unassembled WGS sequence"/>
</dbReference>
<reference evidence="2 3" key="1">
    <citation type="submission" date="2020-03" db="EMBL/GenBank/DDBJ databases">
        <title>Genomic Encyclopedia of Type Strains, Phase IV (KMG-IV): sequencing the most valuable type-strain genomes for metagenomic binning, comparative biology and taxonomic classification.</title>
        <authorList>
            <person name="Goeker M."/>
        </authorList>
    </citation>
    <scope>NUCLEOTIDE SEQUENCE [LARGE SCALE GENOMIC DNA]</scope>
    <source>
        <strain evidence="2 3">DSM 27651</strain>
    </source>
</reference>
<dbReference type="CDD" id="cd13225">
    <property type="entry name" value="PH-like_bacteria"/>
    <property type="match status" value="1"/>
</dbReference>
<keyword evidence="3" id="KW-1185">Reference proteome</keyword>
<dbReference type="InterPro" id="IPR037063">
    <property type="entry name" value="PHb_sf"/>
</dbReference>
<dbReference type="PANTHER" id="PTHR35796:SF3">
    <property type="entry name" value="BHLH DOMAIN-CONTAINING PROTEIN"/>
    <property type="match status" value="1"/>
</dbReference>
<dbReference type="Gene3D" id="2.30.29.50">
    <property type="entry name" value="Bacterial Pleckstrin homology domain"/>
    <property type="match status" value="1"/>
</dbReference>
<comment type="caution">
    <text evidence="2">The sequence shown here is derived from an EMBL/GenBank/DDBJ whole genome shotgun (WGS) entry which is preliminary data.</text>
</comment>
<dbReference type="RefSeq" id="WP_167953975.1">
    <property type="nucleotide sequence ID" value="NZ_JAATJE010000001.1"/>
</dbReference>
<dbReference type="EMBL" id="JAATJE010000001">
    <property type="protein sequence ID" value="NJC34079.1"/>
    <property type="molecule type" value="Genomic_DNA"/>
</dbReference>